<feature type="compositionally biased region" description="Low complexity" evidence="8">
    <location>
        <begin position="517"/>
        <end position="536"/>
    </location>
</feature>
<dbReference type="STRING" id="1447872.A0A1J9QAC4"/>
<sequence>MGDGPPESKSVRRSSSISAHGGSELSHPAPYDPGAFSNRNDDPVTTNQKNRHRYEEQDQHAEGKHGHPQEEEQEEEEQDPLLTGTDAQSDRSRRSSFAESEVLEMDFLGSDDDLNDDEETGLTARERRQRWKQRKRHRRELDARVVEVKISEGDRRLADKAVIKRLAVNAILIGLWYIFSLSISIYNKWMFSSDHLDFQFPLFTTGLHMAVQFTLSSLVLYFVPSLRPHDPSSSHSAITDQPRKPLVSKQFYFSRLVPCGAATSLDVGLGNMSLRFVTLTFLTMCKSSSLAFVLLFAFVFRLEAPSLKLILIIGTMTIGVVMMVAGEAAFNALGFTLIIASAFFSGFRWGLTQILLLRHPSTANPFSMLFFITPIMFVCLTVLALAVEGPQNIIQGISILVADGIIRGIGILLFPGCLAFCMIASEFALLKRSSVVTLSICGIFKEVITISAAGIVFHDPLTPINVSGLIITIAAIASYNYMKITKMRREARLDVAENANPIDADSDVEESQMPSASNNLLTNNDTNSNHSINNTTNASSLATRLGLSVNTSASNKDSTYSPIDTTIPTDETTLLTPGGSGEDRGQHSIRARVAGAASGASSLLVASAAGASGAGAGAGDPSLRSPLRNSFKGSSSGAGGDVNANDSSLSSSSSSSASSARVPTPGVLQRSLSWKARSLSPRPPLPSSSKTPSLEKMSRD</sequence>
<evidence type="ECO:0000256" key="3">
    <source>
        <dbReference type="ARBA" id="ARBA00010425"/>
    </source>
</evidence>
<feature type="compositionally biased region" description="Polar residues" evidence="8">
    <location>
        <begin position="551"/>
        <end position="561"/>
    </location>
</feature>
<organism evidence="11 12">
    <name type="scientific">Emergomyces pasteurianus Ep9510</name>
    <dbReference type="NCBI Taxonomy" id="1447872"/>
    <lineage>
        <taxon>Eukaryota</taxon>
        <taxon>Fungi</taxon>
        <taxon>Dikarya</taxon>
        <taxon>Ascomycota</taxon>
        <taxon>Pezizomycotina</taxon>
        <taxon>Eurotiomycetes</taxon>
        <taxon>Eurotiomycetidae</taxon>
        <taxon>Onygenales</taxon>
        <taxon>Ajellomycetaceae</taxon>
        <taxon>Emergomyces</taxon>
    </lineage>
</organism>
<feature type="compositionally biased region" description="Acidic residues" evidence="8">
    <location>
        <begin position="101"/>
        <end position="120"/>
    </location>
</feature>
<feature type="region of interest" description="Disordered" evidence="8">
    <location>
        <begin position="503"/>
        <end position="536"/>
    </location>
</feature>
<evidence type="ECO:0000256" key="8">
    <source>
        <dbReference type="SAM" id="MobiDB-lite"/>
    </source>
</evidence>
<gene>
    <name evidence="11" type="ORF">AJ78_02680</name>
</gene>
<comment type="subcellular location">
    <subcellularLocation>
        <location evidence="2">Endoplasmic reticulum membrane</location>
        <topology evidence="2">Multi-pass membrane protein</topology>
    </subcellularLocation>
</comment>
<feature type="region of interest" description="Disordered" evidence="8">
    <location>
        <begin position="551"/>
        <end position="587"/>
    </location>
</feature>
<protein>
    <recommendedName>
        <fullName evidence="10">Sugar phosphate transporter domain-containing protein</fullName>
    </recommendedName>
</protein>
<proteinExistence type="inferred from homology"/>
<feature type="compositionally biased region" description="Basic and acidic residues" evidence="8">
    <location>
        <begin position="53"/>
        <end position="70"/>
    </location>
</feature>
<feature type="domain" description="Sugar phosphate transporter" evidence="10">
    <location>
        <begin position="170"/>
        <end position="480"/>
    </location>
</feature>
<comment type="similarity">
    <text evidence="3">Belongs to the TPT transporter family. SLC35D subfamily.</text>
</comment>
<feature type="compositionally biased region" description="Low complexity" evidence="8">
    <location>
        <begin position="647"/>
        <end position="660"/>
    </location>
</feature>
<dbReference type="PANTHER" id="PTHR11132">
    <property type="entry name" value="SOLUTE CARRIER FAMILY 35"/>
    <property type="match status" value="1"/>
</dbReference>
<evidence type="ECO:0000259" key="10">
    <source>
        <dbReference type="Pfam" id="PF03151"/>
    </source>
</evidence>
<evidence type="ECO:0000256" key="1">
    <source>
        <dbReference type="ARBA" id="ARBA00003420"/>
    </source>
</evidence>
<evidence type="ECO:0000256" key="6">
    <source>
        <dbReference type="ARBA" id="ARBA00022989"/>
    </source>
</evidence>
<name>A0A1J9QAC4_9EURO</name>
<comment type="subunit">
    <text evidence="4">Homooligomer.</text>
</comment>
<dbReference type="VEuPathDB" id="FungiDB:AJ78_02680"/>
<reference evidence="11 12" key="1">
    <citation type="submission" date="2015-07" db="EMBL/GenBank/DDBJ databases">
        <title>Emmonsia species relationships and genome sequence.</title>
        <authorList>
            <consortium name="The Broad Institute Genomics Platform"/>
            <person name="Cuomo C.A."/>
            <person name="Munoz J.F."/>
            <person name="Imamovic A."/>
            <person name="Priest M.E."/>
            <person name="Young S."/>
            <person name="Clay O.K."/>
            <person name="McEwen J.G."/>
        </authorList>
    </citation>
    <scope>NUCLEOTIDE SEQUENCE [LARGE SCALE GENOMIC DNA]</scope>
    <source>
        <strain evidence="11 12">UAMH 9510</strain>
    </source>
</reference>
<keyword evidence="7 9" id="KW-0472">Membrane</keyword>
<evidence type="ECO:0000313" key="12">
    <source>
        <dbReference type="Proteomes" id="UP000182235"/>
    </source>
</evidence>
<evidence type="ECO:0000256" key="4">
    <source>
        <dbReference type="ARBA" id="ARBA00011182"/>
    </source>
</evidence>
<dbReference type="Pfam" id="PF03151">
    <property type="entry name" value="TPT"/>
    <property type="match status" value="1"/>
</dbReference>
<dbReference type="AlphaFoldDB" id="A0A1J9QAC4"/>
<feature type="transmembrane region" description="Helical" evidence="9">
    <location>
        <begin position="464"/>
        <end position="482"/>
    </location>
</feature>
<feature type="transmembrane region" description="Helical" evidence="9">
    <location>
        <begin position="363"/>
        <end position="387"/>
    </location>
</feature>
<keyword evidence="12" id="KW-1185">Reference proteome</keyword>
<accession>A0A1J9QAC4</accession>
<evidence type="ECO:0000256" key="5">
    <source>
        <dbReference type="ARBA" id="ARBA00022692"/>
    </source>
</evidence>
<evidence type="ECO:0000256" key="2">
    <source>
        <dbReference type="ARBA" id="ARBA00004477"/>
    </source>
</evidence>
<dbReference type="EMBL" id="LGRN01000076">
    <property type="protein sequence ID" value="OJD17187.1"/>
    <property type="molecule type" value="Genomic_DNA"/>
</dbReference>
<keyword evidence="6 9" id="KW-1133">Transmembrane helix</keyword>
<keyword evidence="5 9" id="KW-0812">Transmembrane</keyword>
<feature type="compositionally biased region" description="Low complexity" evidence="8">
    <location>
        <begin position="562"/>
        <end position="576"/>
    </location>
</feature>
<dbReference type="Proteomes" id="UP000182235">
    <property type="component" value="Unassembled WGS sequence"/>
</dbReference>
<feature type="transmembrane region" description="Helical" evidence="9">
    <location>
        <begin position="307"/>
        <end position="326"/>
    </location>
</feature>
<feature type="transmembrane region" description="Helical" evidence="9">
    <location>
        <begin position="435"/>
        <end position="458"/>
    </location>
</feature>
<feature type="transmembrane region" description="Helical" evidence="9">
    <location>
        <begin position="166"/>
        <end position="186"/>
    </location>
</feature>
<evidence type="ECO:0000256" key="9">
    <source>
        <dbReference type="SAM" id="Phobius"/>
    </source>
</evidence>
<evidence type="ECO:0000313" key="11">
    <source>
        <dbReference type="EMBL" id="OJD17187.1"/>
    </source>
</evidence>
<feature type="transmembrane region" description="Helical" evidence="9">
    <location>
        <begin position="198"/>
        <end position="223"/>
    </location>
</feature>
<feature type="region of interest" description="Disordered" evidence="8">
    <location>
        <begin position="611"/>
        <end position="700"/>
    </location>
</feature>
<dbReference type="InterPro" id="IPR004853">
    <property type="entry name" value="Sugar_P_trans_dom"/>
</dbReference>
<feature type="transmembrane region" description="Helical" evidence="9">
    <location>
        <begin position="393"/>
        <end position="423"/>
    </location>
</feature>
<evidence type="ECO:0000256" key="7">
    <source>
        <dbReference type="ARBA" id="ARBA00023136"/>
    </source>
</evidence>
<dbReference type="InterPro" id="IPR050186">
    <property type="entry name" value="TPT_transporter"/>
</dbReference>
<feature type="transmembrane region" description="Helical" evidence="9">
    <location>
        <begin position="276"/>
        <end position="300"/>
    </location>
</feature>
<feature type="region of interest" description="Disordered" evidence="8">
    <location>
        <begin position="1"/>
        <end position="134"/>
    </location>
</feature>
<dbReference type="OrthoDB" id="18894at2759"/>
<comment type="caution">
    <text evidence="11">The sequence shown here is derived from an EMBL/GenBank/DDBJ whole genome shotgun (WGS) entry which is preliminary data.</text>
</comment>
<comment type="function">
    <text evidence="1">Involved in the import of GDP-mannose from the cytoplasm into the Golgi lumen.</text>
</comment>
<feature type="transmembrane region" description="Helical" evidence="9">
    <location>
        <begin position="332"/>
        <end position="351"/>
    </location>
</feature>
<dbReference type="GO" id="GO:0005789">
    <property type="term" value="C:endoplasmic reticulum membrane"/>
    <property type="evidence" value="ECO:0007669"/>
    <property type="project" value="UniProtKB-SubCell"/>
</dbReference>